<dbReference type="GO" id="GO:0000981">
    <property type="term" value="F:DNA-binding transcription factor activity, RNA polymerase II-specific"/>
    <property type="evidence" value="ECO:0007669"/>
    <property type="project" value="TreeGrafter"/>
</dbReference>
<evidence type="ECO:0000256" key="7">
    <source>
        <dbReference type="PROSITE-ProRule" id="PRU00042"/>
    </source>
</evidence>
<keyword evidence="4 8" id="KW-0862">Zinc</keyword>
<dbReference type="OrthoDB" id="6077919at2759"/>
<feature type="binding site" evidence="8">
    <location>
        <position position="55"/>
    </location>
    <ligand>
        <name>Zn(2+)</name>
        <dbReference type="ChEBI" id="CHEBI:29105"/>
    </ligand>
</feature>
<dbReference type="InterPro" id="IPR012934">
    <property type="entry name" value="Znf_AD"/>
</dbReference>
<organism evidence="11 12">
    <name type="scientific">Ceutorhynchus assimilis</name>
    <name type="common">cabbage seed weevil</name>
    <dbReference type="NCBI Taxonomy" id="467358"/>
    <lineage>
        <taxon>Eukaryota</taxon>
        <taxon>Metazoa</taxon>
        <taxon>Ecdysozoa</taxon>
        <taxon>Arthropoda</taxon>
        <taxon>Hexapoda</taxon>
        <taxon>Insecta</taxon>
        <taxon>Pterygota</taxon>
        <taxon>Neoptera</taxon>
        <taxon>Endopterygota</taxon>
        <taxon>Coleoptera</taxon>
        <taxon>Polyphaga</taxon>
        <taxon>Cucujiformia</taxon>
        <taxon>Curculionidae</taxon>
        <taxon>Ceutorhynchinae</taxon>
        <taxon>Ceutorhynchus</taxon>
    </lineage>
</organism>
<dbReference type="PANTHER" id="PTHR24388">
    <property type="entry name" value="ZINC FINGER PROTEIN"/>
    <property type="match status" value="1"/>
</dbReference>
<dbReference type="SUPFAM" id="SSF57716">
    <property type="entry name" value="Glucocorticoid receptor-like (DNA-binding domain)"/>
    <property type="match status" value="1"/>
</dbReference>
<dbReference type="PROSITE" id="PS00028">
    <property type="entry name" value="ZINC_FINGER_C2H2_1"/>
    <property type="match status" value="7"/>
</dbReference>
<dbReference type="Pfam" id="PF12874">
    <property type="entry name" value="zf-met"/>
    <property type="match status" value="2"/>
</dbReference>
<evidence type="ECO:0000256" key="3">
    <source>
        <dbReference type="ARBA" id="ARBA00022771"/>
    </source>
</evidence>
<evidence type="ECO:0000313" key="12">
    <source>
        <dbReference type="Proteomes" id="UP001152799"/>
    </source>
</evidence>
<keyword evidence="5" id="KW-0539">Nucleus</keyword>
<evidence type="ECO:0000256" key="1">
    <source>
        <dbReference type="ARBA" id="ARBA00022723"/>
    </source>
</evidence>
<dbReference type="Pfam" id="PF00096">
    <property type="entry name" value="zf-C2H2"/>
    <property type="match status" value="3"/>
</dbReference>
<accession>A0A9N9QE62</accession>
<dbReference type="Gene3D" id="3.30.160.60">
    <property type="entry name" value="Classic Zinc Finger"/>
    <property type="match status" value="5"/>
</dbReference>
<feature type="binding site" evidence="8">
    <location>
        <position position="14"/>
    </location>
    <ligand>
        <name>Zn(2+)</name>
        <dbReference type="ChEBI" id="CHEBI:29105"/>
    </ligand>
</feature>
<dbReference type="AlphaFoldDB" id="A0A9N9QE62"/>
<name>A0A9N9QE62_9CUCU</name>
<dbReference type="InterPro" id="IPR036236">
    <property type="entry name" value="Znf_C2H2_sf"/>
</dbReference>
<dbReference type="InterPro" id="IPR050527">
    <property type="entry name" value="Snail/Krueppel_Znf"/>
</dbReference>
<sequence>MNELKDAIRNMDICRFCLNLTVSKINLSTDDFAKMVEILTSIKIKPDDGLSQISCLKCAREVKTAFLIRRRIIQSHRTLTSKINPETLNTLFTPSQQLESIIIETESAEDAESSPELEHCPVEVKLEEPTSSNNNFSLAIINEGMNEKIQKLKLSLNNKYLNKQKTLLSIKRRNILKVPVGPKPKKPEPPKLYCQTCQIKFASRMKYNNHMSKHRNKACPVCAKQVRSAYLKKHMLVHIEAPVICEVCGVTCKNSISLRMHFVYYHNSAQIICEDCGKSFKTKTKLMYHQRKDHIKERNHKCETCGKCFFEKIYLTKHINMKHMKLRPHICEYCGKGFSGKHALRTHIRQHTKEAPYQCTFCKEGFRQRVSLRAHLRSRHNVQEKNDKFCDVCGKGFATAMALDVHARLHAEIKCPHCPDTFADETYLGFHLSSKHPEVDLSETLVNWEEFGS</sequence>
<dbReference type="SMART" id="SM00355">
    <property type="entry name" value="ZnF_C2H2"/>
    <property type="match status" value="9"/>
</dbReference>
<evidence type="ECO:0000313" key="11">
    <source>
        <dbReference type="EMBL" id="CAG9766645.1"/>
    </source>
</evidence>
<keyword evidence="12" id="KW-1185">Reference proteome</keyword>
<gene>
    <name evidence="11" type="ORF">CEUTPL_LOCUS7221</name>
</gene>
<feature type="binding site" evidence="8">
    <location>
        <position position="58"/>
    </location>
    <ligand>
        <name>Zn(2+)</name>
        <dbReference type="ChEBI" id="CHEBI:29105"/>
    </ligand>
</feature>
<feature type="domain" description="C2H2-type" evidence="9">
    <location>
        <begin position="271"/>
        <end position="299"/>
    </location>
</feature>
<proteinExistence type="inferred from homology"/>
<feature type="binding site" evidence="8">
    <location>
        <position position="17"/>
    </location>
    <ligand>
        <name>Zn(2+)</name>
        <dbReference type="ChEBI" id="CHEBI:29105"/>
    </ligand>
</feature>
<dbReference type="Pfam" id="PF13894">
    <property type="entry name" value="zf-C2H2_4"/>
    <property type="match status" value="1"/>
</dbReference>
<evidence type="ECO:0000256" key="4">
    <source>
        <dbReference type="ARBA" id="ARBA00022833"/>
    </source>
</evidence>
<comment type="similarity">
    <text evidence="6">Belongs to the snail C2H2-type zinc-finger protein family.</text>
</comment>
<dbReference type="GO" id="GO:0008270">
    <property type="term" value="F:zinc ion binding"/>
    <property type="evidence" value="ECO:0007669"/>
    <property type="project" value="UniProtKB-UniRule"/>
</dbReference>
<dbReference type="GO" id="GO:0005634">
    <property type="term" value="C:nucleus"/>
    <property type="evidence" value="ECO:0007669"/>
    <property type="project" value="InterPro"/>
</dbReference>
<evidence type="ECO:0000256" key="6">
    <source>
        <dbReference type="ARBA" id="ARBA00037948"/>
    </source>
</evidence>
<dbReference type="SMART" id="SM00868">
    <property type="entry name" value="zf-AD"/>
    <property type="match status" value="1"/>
</dbReference>
<evidence type="ECO:0000256" key="2">
    <source>
        <dbReference type="ARBA" id="ARBA00022737"/>
    </source>
</evidence>
<keyword evidence="2" id="KW-0677">Repeat</keyword>
<keyword evidence="3 7" id="KW-0863">Zinc-finger</keyword>
<feature type="domain" description="ZAD" evidence="10">
    <location>
        <begin position="12"/>
        <end position="82"/>
    </location>
</feature>
<dbReference type="PANTHER" id="PTHR24388:SF53">
    <property type="entry name" value="CHORION TRANSCRIPTION FACTOR CF2-RELATED"/>
    <property type="match status" value="1"/>
</dbReference>
<dbReference type="PROSITE" id="PS50157">
    <property type="entry name" value="ZINC_FINGER_C2H2_2"/>
    <property type="match status" value="5"/>
</dbReference>
<evidence type="ECO:0000256" key="8">
    <source>
        <dbReference type="PROSITE-ProRule" id="PRU01263"/>
    </source>
</evidence>
<dbReference type="FunFam" id="3.30.160.60:FF:000065">
    <property type="entry name" value="B-cell CLL/lymphoma 6, member B"/>
    <property type="match status" value="1"/>
</dbReference>
<dbReference type="PROSITE" id="PS51915">
    <property type="entry name" value="ZAD"/>
    <property type="match status" value="1"/>
</dbReference>
<dbReference type="SUPFAM" id="SSF57667">
    <property type="entry name" value="beta-beta-alpha zinc fingers"/>
    <property type="match status" value="4"/>
</dbReference>
<dbReference type="InterPro" id="IPR013087">
    <property type="entry name" value="Znf_C2H2_type"/>
</dbReference>
<protein>
    <submittedName>
        <fullName evidence="11">Uncharacterized protein</fullName>
    </submittedName>
</protein>
<dbReference type="Pfam" id="PF07776">
    <property type="entry name" value="zf-AD"/>
    <property type="match status" value="1"/>
</dbReference>
<evidence type="ECO:0000259" key="9">
    <source>
        <dbReference type="PROSITE" id="PS50157"/>
    </source>
</evidence>
<dbReference type="GO" id="GO:0000978">
    <property type="term" value="F:RNA polymerase II cis-regulatory region sequence-specific DNA binding"/>
    <property type="evidence" value="ECO:0007669"/>
    <property type="project" value="TreeGrafter"/>
</dbReference>
<evidence type="ECO:0000259" key="10">
    <source>
        <dbReference type="PROSITE" id="PS51915"/>
    </source>
</evidence>
<dbReference type="Proteomes" id="UP001152799">
    <property type="component" value="Chromosome 3"/>
</dbReference>
<reference evidence="11" key="1">
    <citation type="submission" date="2022-01" db="EMBL/GenBank/DDBJ databases">
        <authorList>
            <person name="King R."/>
        </authorList>
    </citation>
    <scope>NUCLEOTIDE SEQUENCE</scope>
</reference>
<keyword evidence="1 8" id="KW-0479">Metal-binding</keyword>
<dbReference type="EMBL" id="OU892279">
    <property type="protein sequence ID" value="CAG9766645.1"/>
    <property type="molecule type" value="Genomic_DNA"/>
</dbReference>
<feature type="domain" description="C2H2-type" evidence="9">
    <location>
        <begin position="300"/>
        <end position="328"/>
    </location>
</feature>
<evidence type="ECO:0000256" key="5">
    <source>
        <dbReference type="ARBA" id="ARBA00023242"/>
    </source>
</evidence>
<feature type="domain" description="C2H2-type" evidence="9">
    <location>
        <begin position="329"/>
        <end position="356"/>
    </location>
</feature>
<feature type="domain" description="C2H2-type" evidence="9">
    <location>
        <begin position="357"/>
        <end position="385"/>
    </location>
</feature>
<feature type="domain" description="C2H2-type" evidence="9">
    <location>
        <begin position="388"/>
        <end position="415"/>
    </location>
</feature>